<dbReference type="Proteomes" id="UP000035352">
    <property type="component" value="Chromosome"/>
</dbReference>
<sequence>MALTPEELTQRAPVWIALSDLFVGKELQDYDIRSIADRLLESGFTLDDIESILRDEVAPVFGSNLGALAVTEMEGWNDASVIEAVSQYLSNPPGWLQRQVLQWKPADKLVESRWRTVLSLITR</sequence>
<dbReference type="EMBL" id="CP011371">
    <property type="protein sequence ID" value="AKJ31688.1"/>
    <property type="molecule type" value="Genomic_DNA"/>
</dbReference>
<dbReference type="AlphaFoldDB" id="A0A0G3BUJ2"/>
<proteinExistence type="predicted"/>
<feature type="domain" description="DUF7079" evidence="1">
    <location>
        <begin position="10"/>
        <end position="118"/>
    </location>
</feature>
<organism evidence="2 3">
    <name type="scientific">Caldimonas brevitalea</name>
    <dbReference type="NCBI Taxonomy" id="413882"/>
    <lineage>
        <taxon>Bacteria</taxon>
        <taxon>Pseudomonadati</taxon>
        <taxon>Pseudomonadota</taxon>
        <taxon>Betaproteobacteria</taxon>
        <taxon>Burkholderiales</taxon>
        <taxon>Sphaerotilaceae</taxon>
        <taxon>Caldimonas</taxon>
    </lineage>
</organism>
<dbReference type="Pfam" id="PF23296">
    <property type="entry name" value="DUF7079"/>
    <property type="match status" value="1"/>
</dbReference>
<gene>
    <name evidence="2" type="ORF">AAW51_4997</name>
</gene>
<accession>A0A0G3BUJ2</accession>
<name>A0A0G3BUJ2_9BURK</name>
<evidence type="ECO:0000313" key="2">
    <source>
        <dbReference type="EMBL" id="AKJ31688.1"/>
    </source>
</evidence>
<evidence type="ECO:0000259" key="1">
    <source>
        <dbReference type="Pfam" id="PF23296"/>
    </source>
</evidence>
<dbReference type="KEGG" id="pbh:AAW51_4997"/>
<dbReference type="InterPro" id="IPR055507">
    <property type="entry name" value="DUF7079"/>
</dbReference>
<reference evidence="2 3" key="1">
    <citation type="submission" date="2015-05" db="EMBL/GenBank/DDBJ databases">
        <authorList>
            <person name="Tang B."/>
            <person name="Yu Y."/>
        </authorList>
    </citation>
    <scope>NUCLEOTIDE SEQUENCE [LARGE SCALE GENOMIC DNA]</scope>
    <source>
        <strain evidence="2 3">DSM 7029</strain>
    </source>
</reference>
<evidence type="ECO:0000313" key="3">
    <source>
        <dbReference type="Proteomes" id="UP000035352"/>
    </source>
</evidence>
<keyword evidence="3" id="KW-1185">Reference proteome</keyword>
<protein>
    <recommendedName>
        <fullName evidence="1">DUF7079 domain-containing protein</fullName>
    </recommendedName>
</protein>